<gene>
    <name evidence="2" type="ORF">H6G18_09115</name>
</gene>
<reference evidence="2 3" key="1">
    <citation type="journal article" date="2020" name="ISME J.">
        <title>Comparative genomics reveals insights into cyanobacterial evolution and habitat adaptation.</title>
        <authorList>
            <person name="Chen M.Y."/>
            <person name="Teng W.K."/>
            <person name="Zhao L."/>
            <person name="Hu C.X."/>
            <person name="Zhou Y.K."/>
            <person name="Han B.P."/>
            <person name="Song L.R."/>
            <person name="Shu W.S."/>
        </authorList>
    </citation>
    <scope>NUCLEOTIDE SEQUENCE [LARGE SCALE GENOMIC DNA]</scope>
    <source>
        <strain evidence="2 3">FACHB-260</strain>
    </source>
</reference>
<dbReference type="EMBL" id="JACJRF010000011">
    <property type="protein sequence ID" value="MBD2344308.1"/>
    <property type="molecule type" value="Genomic_DNA"/>
</dbReference>
<proteinExistence type="predicted"/>
<organism evidence="2 3">
    <name type="scientific">Anabaena subtropica FACHB-260</name>
    <dbReference type="NCBI Taxonomy" id="2692884"/>
    <lineage>
        <taxon>Bacteria</taxon>
        <taxon>Bacillati</taxon>
        <taxon>Cyanobacteriota</taxon>
        <taxon>Cyanophyceae</taxon>
        <taxon>Nostocales</taxon>
        <taxon>Nostocaceae</taxon>
        <taxon>Anabaena</taxon>
    </lineage>
</organism>
<comment type="caution">
    <text evidence="2">The sequence shown here is derived from an EMBL/GenBank/DDBJ whole genome shotgun (WGS) entry which is preliminary data.</text>
</comment>
<protein>
    <submittedName>
        <fullName evidence="2">High light inducible protein</fullName>
    </submittedName>
</protein>
<keyword evidence="1" id="KW-0812">Transmembrane</keyword>
<accession>A0ABR8CP24</accession>
<keyword evidence="1" id="KW-0472">Membrane</keyword>
<sequence>MSGFKNPKTTVADEPNAVRFGFTTQSENWNGRFAMIGFLSVVLIEAFSGQGFLHFWGIL</sequence>
<evidence type="ECO:0000313" key="2">
    <source>
        <dbReference type="EMBL" id="MBD2344308.1"/>
    </source>
</evidence>
<evidence type="ECO:0000256" key="1">
    <source>
        <dbReference type="SAM" id="Phobius"/>
    </source>
</evidence>
<name>A0ABR8CP24_9NOST</name>
<keyword evidence="1" id="KW-1133">Transmembrane helix</keyword>
<dbReference type="SUPFAM" id="SSF103511">
    <property type="entry name" value="Chlorophyll a-b binding protein"/>
    <property type="match status" value="1"/>
</dbReference>
<dbReference type="Proteomes" id="UP000607281">
    <property type="component" value="Unassembled WGS sequence"/>
</dbReference>
<keyword evidence="3" id="KW-1185">Reference proteome</keyword>
<evidence type="ECO:0000313" key="3">
    <source>
        <dbReference type="Proteomes" id="UP000607281"/>
    </source>
</evidence>
<dbReference type="RefSeq" id="WP_190406764.1">
    <property type="nucleotide sequence ID" value="NZ_JACJRF010000011.1"/>
</dbReference>
<feature type="transmembrane region" description="Helical" evidence="1">
    <location>
        <begin position="33"/>
        <end position="56"/>
    </location>
</feature>